<comment type="caution">
    <text evidence="3">The sequence shown here is derived from an EMBL/GenBank/DDBJ whole genome shotgun (WGS) entry which is preliminary data.</text>
</comment>
<dbReference type="InterPro" id="IPR014729">
    <property type="entry name" value="Rossmann-like_a/b/a_fold"/>
</dbReference>
<dbReference type="EMBL" id="MCFL01000013">
    <property type="protein sequence ID" value="ORZ37184.1"/>
    <property type="molecule type" value="Genomic_DNA"/>
</dbReference>
<feature type="region of interest" description="Disordered" evidence="1">
    <location>
        <begin position="1"/>
        <end position="61"/>
    </location>
</feature>
<organism evidence="3 4">
    <name type="scientific">Catenaria anguillulae PL171</name>
    <dbReference type="NCBI Taxonomy" id="765915"/>
    <lineage>
        <taxon>Eukaryota</taxon>
        <taxon>Fungi</taxon>
        <taxon>Fungi incertae sedis</taxon>
        <taxon>Blastocladiomycota</taxon>
        <taxon>Blastocladiomycetes</taxon>
        <taxon>Blastocladiales</taxon>
        <taxon>Catenariaceae</taxon>
        <taxon>Catenaria</taxon>
    </lineage>
</organism>
<evidence type="ECO:0000256" key="1">
    <source>
        <dbReference type="SAM" id="MobiDB-lite"/>
    </source>
</evidence>
<proteinExistence type="predicted"/>
<reference evidence="3 4" key="1">
    <citation type="submission" date="2016-07" db="EMBL/GenBank/DDBJ databases">
        <title>Pervasive Adenine N6-methylation of Active Genes in Fungi.</title>
        <authorList>
            <consortium name="DOE Joint Genome Institute"/>
            <person name="Mondo S.J."/>
            <person name="Dannebaum R.O."/>
            <person name="Kuo R.C."/>
            <person name="Labutti K."/>
            <person name="Haridas S."/>
            <person name="Kuo A."/>
            <person name="Salamov A."/>
            <person name="Ahrendt S.R."/>
            <person name="Lipzen A."/>
            <person name="Sullivan W."/>
            <person name="Andreopoulos W.B."/>
            <person name="Clum A."/>
            <person name="Lindquist E."/>
            <person name="Daum C."/>
            <person name="Ramamoorthy G.K."/>
            <person name="Gryganskyi A."/>
            <person name="Culley D."/>
            <person name="Magnuson J.K."/>
            <person name="James T.Y."/>
            <person name="O'Malley M.A."/>
            <person name="Stajich J.E."/>
            <person name="Spatafora J.W."/>
            <person name="Visel A."/>
            <person name="Grigoriev I.V."/>
        </authorList>
    </citation>
    <scope>NUCLEOTIDE SEQUENCE [LARGE SCALE GENOMIC DNA]</scope>
    <source>
        <strain evidence="3 4">PL171</strain>
    </source>
</reference>
<dbReference type="Proteomes" id="UP000193411">
    <property type="component" value="Unassembled WGS sequence"/>
</dbReference>
<dbReference type="AlphaFoldDB" id="A0A1Y2HTB7"/>
<dbReference type="InterPro" id="IPR006016">
    <property type="entry name" value="UspA"/>
</dbReference>
<dbReference type="PANTHER" id="PTHR31964:SF140">
    <property type="entry name" value="UNIVERSAL STRESS PROTEIN FAMILY PROTEIN"/>
    <property type="match status" value="1"/>
</dbReference>
<dbReference type="PRINTS" id="PR01438">
    <property type="entry name" value="UNVRSLSTRESS"/>
</dbReference>
<dbReference type="InterPro" id="IPR006015">
    <property type="entry name" value="Universal_stress_UspA"/>
</dbReference>
<dbReference type="STRING" id="765915.A0A1Y2HTB7"/>
<keyword evidence="4" id="KW-1185">Reference proteome</keyword>
<dbReference type="SUPFAM" id="SSF52402">
    <property type="entry name" value="Adenine nucleotide alpha hydrolases-like"/>
    <property type="match status" value="1"/>
</dbReference>
<name>A0A1Y2HTB7_9FUNG</name>
<sequence length="231" mass="24586">MSSPTSPTTPPNADTLGPAVGGFERVNLKLSNDNLTSSDGATAGSSGAAGRASSPSRSESSLRTILIPVDDSPHSDYTVQWAQRNFILPTDKVVLVNVRPGAKAEPSLESMSKPELRARENAFELIRSYAKTLSHSANGTVPKEIQGFAMRGDAKEALLRKAEMIDADTIVMGARSGRGKMTRMLLGSVSDHLAQNAPCPVVIVREHHKLKEKAKQEQQTSALALANATKA</sequence>
<dbReference type="PANTHER" id="PTHR31964">
    <property type="entry name" value="ADENINE NUCLEOTIDE ALPHA HYDROLASES-LIKE SUPERFAMILY PROTEIN"/>
    <property type="match status" value="1"/>
</dbReference>
<evidence type="ECO:0000313" key="3">
    <source>
        <dbReference type="EMBL" id="ORZ37184.1"/>
    </source>
</evidence>
<accession>A0A1Y2HTB7</accession>
<dbReference type="CDD" id="cd23659">
    <property type="entry name" value="USP_At3g01520-like"/>
    <property type="match status" value="1"/>
</dbReference>
<protein>
    <recommendedName>
        <fullName evidence="2">UspA domain-containing protein</fullName>
    </recommendedName>
</protein>
<dbReference type="Gene3D" id="3.40.50.620">
    <property type="entry name" value="HUPs"/>
    <property type="match status" value="1"/>
</dbReference>
<gene>
    <name evidence="3" type="ORF">BCR44DRAFT_127953</name>
</gene>
<feature type="domain" description="UspA" evidence="2">
    <location>
        <begin position="63"/>
        <end position="205"/>
    </location>
</feature>
<feature type="compositionally biased region" description="Low complexity" evidence="1">
    <location>
        <begin position="37"/>
        <end position="61"/>
    </location>
</feature>
<dbReference type="OrthoDB" id="843225at2759"/>
<evidence type="ECO:0000313" key="4">
    <source>
        <dbReference type="Proteomes" id="UP000193411"/>
    </source>
</evidence>
<evidence type="ECO:0000259" key="2">
    <source>
        <dbReference type="Pfam" id="PF00582"/>
    </source>
</evidence>
<dbReference type="Pfam" id="PF00582">
    <property type="entry name" value="Usp"/>
    <property type="match status" value="1"/>
</dbReference>